<evidence type="ECO:0000259" key="8">
    <source>
        <dbReference type="PROSITE" id="PS51900"/>
    </source>
</evidence>
<reference evidence="10" key="1">
    <citation type="submission" date="2017-04" db="EMBL/GenBank/DDBJ databases">
        <title>Function of individual gut microbiota members based on whole genome sequencing of pure cultures obtained from chicken caecum.</title>
        <authorList>
            <person name="Medvecky M."/>
            <person name="Cejkova D."/>
            <person name="Polansky O."/>
            <person name="Karasova D."/>
            <person name="Kubasova T."/>
            <person name="Cizek A."/>
            <person name="Rychlik I."/>
        </authorList>
    </citation>
    <scope>NUCLEOTIDE SEQUENCE [LARGE SCALE GENOMIC DNA]</scope>
    <source>
        <strain evidence="10">An70</strain>
    </source>
</reference>
<evidence type="ECO:0000256" key="2">
    <source>
        <dbReference type="ARBA" id="ARBA00022908"/>
    </source>
</evidence>
<dbReference type="RefSeq" id="WP_087186934.1">
    <property type="nucleotide sequence ID" value="NZ_NFHO01000011.1"/>
</dbReference>
<accession>A0A1Y3TYZ1</accession>
<dbReference type="InterPro" id="IPR004107">
    <property type="entry name" value="Integrase_SAM-like_N"/>
</dbReference>
<dbReference type="PROSITE" id="PS51898">
    <property type="entry name" value="TYR_RECOMBINASE"/>
    <property type="match status" value="1"/>
</dbReference>
<feature type="domain" description="Core-binding (CB)" evidence="8">
    <location>
        <begin position="91"/>
        <end position="175"/>
    </location>
</feature>
<comment type="caution">
    <text evidence="9">The sequence shown here is derived from an EMBL/GenBank/DDBJ whole genome shotgun (WGS) entry which is preliminary data.</text>
</comment>
<keyword evidence="4" id="KW-0233">DNA recombination</keyword>
<dbReference type="InterPro" id="IPR011010">
    <property type="entry name" value="DNA_brk_join_enz"/>
</dbReference>
<dbReference type="GO" id="GO:0003677">
    <property type="term" value="F:DNA binding"/>
    <property type="evidence" value="ECO:0007669"/>
    <property type="project" value="UniProtKB-UniRule"/>
</dbReference>
<evidence type="ECO:0000256" key="3">
    <source>
        <dbReference type="ARBA" id="ARBA00023125"/>
    </source>
</evidence>
<gene>
    <name evidence="9" type="ORF">B5G21_09195</name>
</gene>
<evidence type="ECO:0000256" key="6">
    <source>
        <dbReference type="SAM" id="MobiDB-lite"/>
    </source>
</evidence>
<dbReference type="GO" id="GO:0015074">
    <property type="term" value="P:DNA integration"/>
    <property type="evidence" value="ECO:0007669"/>
    <property type="project" value="UniProtKB-KW"/>
</dbReference>
<dbReference type="CDD" id="cd01189">
    <property type="entry name" value="INT_ICEBs1_C_like"/>
    <property type="match status" value="1"/>
</dbReference>
<name>A0A1Y3TYZ1_9ACTN</name>
<dbReference type="InterPro" id="IPR050090">
    <property type="entry name" value="Tyrosine_recombinase_XerCD"/>
</dbReference>
<dbReference type="EMBL" id="NFHO01000011">
    <property type="protein sequence ID" value="OUN41804.1"/>
    <property type="molecule type" value="Genomic_DNA"/>
</dbReference>
<dbReference type="SUPFAM" id="SSF56349">
    <property type="entry name" value="DNA breaking-rejoining enzymes"/>
    <property type="match status" value="1"/>
</dbReference>
<dbReference type="PANTHER" id="PTHR30349:SF41">
    <property type="entry name" value="INTEGRASE_RECOMBINASE PROTEIN MJ0367-RELATED"/>
    <property type="match status" value="1"/>
</dbReference>
<keyword evidence="3 5" id="KW-0238">DNA-binding</keyword>
<organism evidence="9 10">
    <name type="scientific">Enorma massiliensis</name>
    <dbReference type="NCBI Taxonomy" id="1472761"/>
    <lineage>
        <taxon>Bacteria</taxon>
        <taxon>Bacillati</taxon>
        <taxon>Actinomycetota</taxon>
        <taxon>Coriobacteriia</taxon>
        <taxon>Coriobacteriales</taxon>
        <taxon>Coriobacteriaceae</taxon>
        <taxon>Enorma</taxon>
    </lineage>
</organism>
<dbReference type="PROSITE" id="PS51900">
    <property type="entry name" value="CB"/>
    <property type="match status" value="1"/>
</dbReference>
<feature type="region of interest" description="Disordered" evidence="6">
    <location>
        <begin position="25"/>
        <end position="60"/>
    </location>
</feature>
<dbReference type="InterPro" id="IPR013762">
    <property type="entry name" value="Integrase-like_cat_sf"/>
</dbReference>
<dbReference type="Proteomes" id="UP000196560">
    <property type="component" value="Unassembled WGS sequence"/>
</dbReference>
<dbReference type="Gene3D" id="1.10.150.130">
    <property type="match status" value="1"/>
</dbReference>
<dbReference type="InterPro" id="IPR002104">
    <property type="entry name" value="Integrase_catalytic"/>
</dbReference>
<evidence type="ECO:0000313" key="10">
    <source>
        <dbReference type="Proteomes" id="UP000196560"/>
    </source>
</evidence>
<evidence type="ECO:0000256" key="4">
    <source>
        <dbReference type="ARBA" id="ARBA00023172"/>
    </source>
</evidence>
<feature type="compositionally biased region" description="Basic and acidic residues" evidence="6">
    <location>
        <begin position="41"/>
        <end position="60"/>
    </location>
</feature>
<evidence type="ECO:0000313" key="9">
    <source>
        <dbReference type="EMBL" id="OUN41804.1"/>
    </source>
</evidence>
<evidence type="ECO:0000256" key="1">
    <source>
        <dbReference type="ARBA" id="ARBA00008857"/>
    </source>
</evidence>
<evidence type="ECO:0000259" key="7">
    <source>
        <dbReference type="PROSITE" id="PS51898"/>
    </source>
</evidence>
<dbReference type="Pfam" id="PF14659">
    <property type="entry name" value="Phage_int_SAM_3"/>
    <property type="match status" value="1"/>
</dbReference>
<evidence type="ECO:0000256" key="5">
    <source>
        <dbReference type="PROSITE-ProRule" id="PRU01248"/>
    </source>
</evidence>
<dbReference type="InterPro" id="IPR044068">
    <property type="entry name" value="CB"/>
</dbReference>
<dbReference type="InterPro" id="IPR010998">
    <property type="entry name" value="Integrase_recombinase_N"/>
</dbReference>
<dbReference type="GO" id="GO:0006310">
    <property type="term" value="P:DNA recombination"/>
    <property type="evidence" value="ECO:0007669"/>
    <property type="project" value="UniProtKB-KW"/>
</dbReference>
<protein>
    <recommendedName>
        <fullName evidence="11">Site-specific integrase</fullName>
    </recommendedName>
</protein>
<proteinExistence type="inferred from homology"/>
<keyword evidence="10" id="KW-1185">Reference proteome</keyword>
<comment type="similarity">
    <text evidence="1">Belongs to the 'phage' integrase family.</text>
</comment>
<evidence type="ECO:0008006" key="11">
    <source>
        <dbReference type="Google" id="ProtNLM"/>
    </source>
</evidence>
<dbReference type="Gene3D" id="1.10.443.10">
    <property type="entry name" value="Intergrase catalytic core"/>
    <property type="match status" value="1"/>
</dbReference>
<dbReference type="Pfam" id="PF00589">
    <property type="entry name" value="Phage_integrase"/>
    <property type="match status" value="1"/>
</dbReference>
<dbReference type="PANTHER" id="PTHR30349">
    <property type="entry name" value="PHAGE INTEGRASE-RELATED"/>
    <property type="match status" value="1"/>
</dbReference>
<keyword evidence="2" id="KW-0229">DNA integration</keyword>
<sequence>MKRSYSQGSLEKHNGYWRGVLSWQDEGGRQRRITKSTGVKCHPDKVDRKSGRKVPDNRGKATAEMALRQWRDSLIEVEAQRARTEEASCNSTFAEYADLYIRHKEMSRTVKAVTIKGYRAYLRKLLVTEIGDTRISELTPKMITAWEQALAADQISTTTLSHIHVFAKQVCTYARKMGDIVSNPFDLVDAPRRRAKPVNSLDAEGVSRLNEALKGFGPSALAVGVRIALSTGMRQAEICALRWSDVNFDERTIRIRQSLSRESGRYVLSEPKTASSLRRVPFGENLATVLSARRELMRSEREEFGLAWDDSLYVIGSAIKGTWYSPQVLGHEWHAFARATGLIGTQGVPPRFHDLRHTFATLAISSASGNLDVKTVSSILGHSSAAMTLNVYADALEDTKRAGMNVMDGIMSA</sequence>
<dbReference type="AlphaFoldDB" id="A0A1Y3TYZ1"/>
<feature type="domain" description="Tyr recombinase" evidence="7">
    <location>
        <begin position="196"/>
        <end position="405"/>
    </location>
</feature>